<comment type="pathway">
    <text evidence="1 7">Cell wall biogenesis; peptidoglycan biosynthesis.</text>
</comment>
<keyword evidence="5 7" id="KW-0573">Peptidoglycan synthesis</keyword>
<dbReference type="Pfam" id="PF03734">
    <property type="entry name" value="YkuD"/>
    <property type="match status" value="1"/>
</dbReference>
<dbReference type="GO" id="GO:0004180">
    <property type="term" value="F:carboxypeptidase activity"/>
    <property type="evidence" value="ECO:0007669"/>
    <property type="project" value="UniProtKB-ARBA"/>
</dbReference>
<dbReference type="PATRIC" id="fig|1127699.3.peg.307"/>
<dbReference type="GO" id="GO:0009252">
    <property type="term" value="P:peptidoglycan biosynthetic process"/>
    <property type="evidence" value="ECO:0007669"/>
    <property type="project" value="UniProtKB-UniPathway"/>
</dbReference>
<evidence type="ECO:0000256" key="1">
    <source>
        <dbReference type="ARBA" id="ARBA00004752"/>
    </source>
</evidence>
<keyword evidence="3" id="KW-0808">Transferase</keyword>
<dbReference type="InterPro" id="IPR052905">
    <property type="entry name" value="LD-transpeptidase_YkuD-like"/>
</dbReference>
<dbReference type="Pfam" id="PF20142">
    <property type="entry name" value="Scaffold"/>
    <property type="match status" value="1"/>
</dbReference>
<feature type="active site" description="Proton donor/acceptor" evidence="7">
    <location>
        <position position="382"/>
    </location>
</feature>
<dbReference type="GO" id="GO:0008360">
    <property type="term" value="P:regulation of cell shape"/>
    <property type="evidence" value="ECO:0007669"/>
    <property type="project" value="UniProtKB-UniRule"/>
</dbReference>
<comment type="similarity">
    <text evidence="2">Belongs to the YkuD family.</text>
</comment>
<dbReference type="InterPro" id="IPR005490">
    <property type="entry name" value="LD_TPept_cat_dom"/>
</dbReference>
<protein>
    <recommendedName>
        <fullName evidence="8">L,D-TPase catalytic domain-containing protein</fullName>
    </recommendedName>
</protein>
<name>L1NJT8_9BACT</name>
<dbReference type="InterPro" id="IPR045380">
    <property type="entry name" value="LD_TPept_scaffold_dom"/>
</dbReference>
<dbReference type="CDD" id="cd16913">
    <property type="entry name" value="YkuD_like"/>
    <property type="match status" value="1"/>
</dbReference>
<comment type="caution">
    <text evidence="9">The sequence shown here is derived from an EMBL/GenBank/DDBJ whole genome shotgun (WGS) entry which is preliminary data.</text>
</comment>
<dbReference type="GO" id="GO:0071555">
    <property type="term" value="P:cell wall organization"/>
    <property type="evidence" value="ECO:0007669"/>
    <property type="project" value="UniProtKB-UniRule"/>
</dbReference>
<feature type="domain" description="L,D-TPase catalytic" evidence="8">
    <location>
        <begin position="253"/>
        <end position="429"/>
    </location>
</feature>
<evidence type="ECO:0000313" key="10">
    <source>
        <dbReference type="Proteomes" id="UP000010433"/>
    </source>
</evidence>
<evidence type="ECO:0000256" key="3">
    <source>
        <dbReference type="ARBA" id="ARBA00022679"/>
    </source>
</evidence>
<proteinExistence type="inferred from homology"/>
<dbReference type="PROSITE" id="PS52029">
    <property type="entry name" value="LD_TPASE"/>
    <property type="match status" value="1"/>
</dbReference>
<dbReference type="GO" id="GO:0016740">
    <property type="term" value="F:transferase activity"/>
    <property type="evidence" value="ECO:0007669"/>
    <property type="project" value="UniProtKB-KW"/>
</dbReference>
<evidence type="ECO:0000256" key="6">
    <source>
        <dbReference type="ARBA" id="ARBA00023316"/>
    </source>
</evidence>
<evidence type="ECO:0000313" key="9">
    <source>
        <dbReference type="EMBL" id="EKY03525.1"/>
    </source>
</evidence>
<organism evidence="9 10">
    <name type="scientific">Hoylesella saccharolytica F0055</name>
    <dbReference type="NCBI Taxonomy" id="1127699"/>
    <lineage>
        <taxon>Bacteria</taxon>
        <taxon>Pseudomonadati</taxon>
        <taxon>Bacteroidota</taxon>
        <taxon>Bacteroidia</taxon>
        <taxon>Bacteroidales</taxon>
        <taxon>Prevotellaceae</taxon>
        <taxon>Hoylesella</taxon>
    </lineage>
</organism>
<evidence type="ECO:0000256" key="7">
    <source>
        <dbReference type="PROSITE-ProRule" id="PRU01373"/>
    </source>
</evidence>
<dbReference type="HOGENOM" id="CLU_020360_3_1_10"/>
<dbReference type="Proteomes" id="UP000010433">
    <property type="component" value="Unassembled WGS sequence"/>
</dbReference>
<keyword evidence="10" id="KW-1185">Reference proteome</keyword>
<dbReference type="InterPro" id="IPR038063">
    <property type="entry name" value="Transpep_catalytic_dom"/>
</dbReference>
<evidence type="ECO:0000259" key="8">
    <source>
        <dbReference type="PROSITE" id="PS52029"/>
    </source>
</evidence>
<dbReference type="AlphaFoldDB" id="L1NJT8"/>
<dbReference type="SUPFAM" id="SSF141523">
    <property type="entry name" value="L,D-transpeptidase catalytic domain-like"/>
    <property type="match status" value="1"/>
</dbReference>
<evidence type="ECO:0000256" key="4">
    <source>
        <dbReference type="ARBA" id="ARBA00022960"/>
    </source>
</evidence>
<evidence type="ECO:0000256" key="2">
    <source>
        <dbReference type="ARBA" id="ARBA00005992"/>
    </source>
</evidence>
<evidence type="ECO:0000256" key="5">
    <source>
        <dbReference type="ARBA" id="ARBA00022984"/>
    </source>
</evidence>
<reference evidence="9 10" key="1">
    <citation type="submission" date="2012-05" db="EMBL/GenBank/DDBJ databases">
        <authorList>
            <person name="Weinstock G."/>
            <person name="Sodergren E."/>
            <person name="Lobos E.A."/>
            <person name="Fulton L."/>
            <person name="Fulton R."/>
            <person name="Courtney L."/>
            <person name="Fronick C."/>
            <person name="O'Laughlin M."/>
            <person name="Godfrey J."/>
            <person name="Wilson R.M."/>
            <person name="Miner T."/>
            <person name="Farmer C."/>
            <person name="Delehaunty K."/>
            <person name="Cordes M."/>
            <person name="Minx P."/>
            <person name="Tomlinson C."/>
            <person name="Chen J."/>
            <person name="Wollam A."/>
            <person name="Pepin K.H."/>
            <person name="Bhonagiri V."/>
            <person name="Zhang X."/>
            <person name="Suruliraj S."/>
            <person name="Warren W."/>
            <person name="Mitreva M."/>
            <person name="Mardis E.R."/>
            <person name="Wilson R.K."/>
        </authorList>
    </citation>
    <scope>NUCLEOTIDE SEQUENCE [LARGE SCALE GENOMIC DNA]</scope>
    <source>
        <strain evidence="9 10">F0055</strain>
    </source>
</reference>
<dbReference type="Gene3D" id="2.40.440.10">
    <property type="entry name" value="L,D-transpeptidase catalytic domain-like"/>
    <property type="match status" value="1"/>
</dbReference>
<feature type="active site" description="Nucleophile" evidence="7">
    <location>
        <position position="401"/>
    </location>
</feature>
<dbReference type="PANTHER" id="PTHR41533:SF2">
    <property type="entry name" value="BLR7131 PROTEIN"/>
    <property type="match status" value="1"/>
</dbReference>
<gene>
    <name evidence="9" type="ORF">HMPREF9151_00340</name>
</gene>
<dbReference type="PANTHER" id="PTHR41533">
    <property type="entry name" value="L,D-TRANSPEPTIDASE HI_1667-RELATED"/>
    <property type="match status" value="1"/>
</dbReference>
<dbReference type="EMBL" id="AMEP01000035">
    <property type="protein sequence ID" value="EKY03525.1"/>
    <property type="molecule type" value="Genomic_DNA"/>
</dbReference>
<dbReference type="UniPathway" id="UPA00219"/>
<keyword evidence="4 7" id="KW-0133">Cell shape</keyword>
<accession>L1NJT8</accession>
<keyword evidence="6 7" id="KW-0961">Cell wall biogenesis/degradation</keyword>
<sequence>MFFFIVSCHDGKTTTSNSNYGYEDDTIVYQLDTSCIYTEIGCLLRTFDASSIPDRYTLNYYRNRGELVWITPKGLNSSIDKLLNAFKTLDDIGFKSAYFEARQIAEDLQHIRTFGADSGGTRTNKRIAQLEFNLTKAFLRYVCGQHFGFVNPSHIFNRLDIREQDSVRIIFRNLFDIGMGRVSKDFCEMALQKVTNNSLALFLENIHPKNVLYPLFLKELQSKHLSKRKRMKLLCNLERSRWPLNDYPQAHKKYILVNIPSFHLHAIDGNSVLEMRMACGKSDSKTPLLTSRITRMDINPQWIVPRVIVKKELLPHVGDQGYFDKRNFFLCNRKTGKRINADTLTYTMLINPEYFVVQEGGEGNSLGRIIFRFDNNFSIFIHDTSTRSIFGRNNRGVSHGCIRVQHPYDLALFLLGEKSEEWAERIKYSMEANLSQSADDQSSKKKANTPKLVKSLKVTPEVPVFITYYTMYPNQEGNIIEYKDVYGYDKVLYRALEKYLK</sequence>
<dbReference type="OrthoDB" id="9778545at2"/>
<dbReference type="STRING" id="1127699.HMPREF9151_00340"/>